<protein>
    <recommendedName>
        <fullName evidence="8">Putative manganese efflux pump MntP</fullName>
    </recommendedName>
</protein>
<feature type="transmembrane region" description="Helical" evidence="8">
    <location>
        <begin position="165"/>
        <end position="182"/>
    </location>
</feature>
<feature type="transmembrane region" description="Helical" evidence="8">
    <location>
        <begin position="132"/>
        <end position="153"/>
    </location>
</feature>
<accession>A0ABT4IF68</accession>
<evidence type="ECO:0000256" key="4">
    <source>
        <dbReference type="ARBA" id="ARBA00022989"/>
    </source>
</evidence>
<keyword evidence="10" id="KW-1185">Reference proteome</keyword>
<keyword evidence="7 8" id="KW-0464">Manganese</keyword>
<dbReference type="EMBL" id="JAPTGB010000002">
    <property type="protein sequence ID" value="MCZ0859773.1"/>
    <property type="molecule type" value="Genomic_DNA"/>
</dbReference>
<evidence type="ECO:0000256" key="7">
    <source>
        <dbReference type="ARBA" id="ARBA00023211"/>
    </source>
</evidence>
<dbReference type="PANTHER" id="PTHR35529:SF1">
    <property type="entry name" value="MANGANESE EFFLUX PUMP MNTP-RELATED"/>
    <property type="match status" value="1"/>
</dbReference>
<evidence type="ECO:0000313" key="9">
    <source>
        <dbReference type="EMBL" id="MCZ0859773.1"/>
    </source>
</evidence>
<keyword evidence="2 8" id="KW-1003">Cell membrane</keyword>
<feature type="transmembrane region" description="Helical" evidence="8">
    <location>
        <begin position="37"/>
        <end position="59"/>
    </location>
</feature>
<keyword evidence="3 8" id="KW-0812">Transmembrane</keyword>
<comment type="similarity">
    <text evidence="8">Belongs to the MntP (TC 9.B.29) family.</text>
</comment>
<evidence type="ECO:0000313" key="10">
    <source>
        <dbReference type="Proteomes" id="UP001141422"/>
    </source>
</evidence>
<name>A0ABT4IF68_9EURY</name>
<dbReference type="InterPro" id="IPR022929">
    <property type="entry name" value="Put_MntP"/>
</dbReference>
<comment type="caution">
    <text evidence="9">The sequence shown here is derived from an EMBL/GenBank/DDBJ whole genome shotgun (WGS) entry which is preliminary data.</text>
</comment>
<evidence type="ECO:0000256" key="5">
    <source>
        <dbReference type="ARBA" id="ARBA00023065"/>
    </source>
</evidence>
<dbReference type="HAMAP" id="MF_01521">
    <property type="entry name" value="MntP_pump"/>
    <property type="match status" value="1"/>
</dbReference>
<sequence>MVASLIPAFFIAVGLAMDAFSVSLAGGAVLKNNILRTALIAGLLFGFFQFAMPLIGYVIGVPITDLITPYGYWIVFFLFLFVGGKMIYDAVFGSDECGIDLTGWKVLLLLAIATSIDALAVGVSYALLGEEIFLSAVIIGVVAFAFSAAGVFAGSKLGCVLGNKMEILGGVILVLIGCRFLLENIL</sequence>
<evidence type="ECO:0000256" key="6">
    <source>
        <dbReference type="ARBA" id="ARBA00023136"/>
    </source>
</evidence>
<dbReference type="InterPro" id="IPR003810">
    <property type="entry name" value="Mntp/YtaF"/>
</dbReference>
<evidence type="ECO:0000256" key="8">
    <source>
        <dbReference type="HAMAP-Rule" id="MF_01521"/>
    </source>
</evidence>
<dbReference type="Pfam" id="PF02659">
    <property type="entry name" value="Mntp"/>
    <property type="match status" value="1"/>
</dbReference>
<organism evidence="9 10">
    <name type="scientific">Methanocorpusculum petauri</name>
    <dbReference type="NCBI Taxonomy" id="3002863"/>
    <lineage>
        <taxon>Archaea</taxon>
        <taxon>Methanobacteriati</taxon>
        <taxon>Methanobacteriota</taxon>
        <taxon>Stenosarchaea group</taxon>
        <taxon>Methanomicrobia</taxon>
        <taxon>Methanomicrobiales</taxon>
        <taxon>Methanocorpusculaceae</taxon>
        <taxon>Methanocorpusculum</taxon>
    </lineage>
</organism>
<comment type="subcellular location">
    <subcellularLocation>
        <location evidence="8">Cell membrane</location>
        <topology evidence="8">Multi-pass membrane protein</topology>
    </subcellularLocation>
</comment>
<dbReference type="RefSeq" id="WP_268923994.1">
    <property type="nucleotide sequence ID" value="NZ_JAPTGB010000002.1"/>
</dbReference>
<gene>
    <name evidence="8" type="primary">mntP</name>
    <name evidence="9" type="ORF">O0S10_00860</name>
</gene>
<evidence type="ECO:0000256" key="2">
    <source>
        <dbReference type="ARBA" id="ARBA00022475"/>
    </source>
</evidence>
<feature type="transmembrane region" description="Helical" evidence="8">
    <location>
        <begin position="6"/>
        <end position="30"/>
    </location>
</feature>
<reference evidence="9" key="1">
    <citation type="submission" date="2022-12" db="EMBL/GenBank/DDBJ databases">
        <title>Isolation and characterisation of novel Methanocorpusculum spp. from native Australian herbivores indicates the genus is ancestrally host-associated.</title>
        <authorList>
            <person name="Volmer J.G."/>
            <person name="Soo R.M."/>
            <person name="Evans P.N."/>
            <person name="Hoedt E.C."/>
            <person name="Astorga Alsina A.L."/>
            <person name="Woodcroft B.J."/>
            <person name="Tyson G.W."/>
            <person name="Hugenholtz P."/>
            <person name="Morrison M."/>
        </authorList>
    </citation>
    <scope>NUCLEOTIDE SEQUENCE</scope>
    <source>
        <strain evidence="9">MG</strain>
    </source>
</reference>
<comment type="function">
    <text evidence="8">Probably functions as a manganese efflux pump.</text>
</comment>
<dbReference type="Proteomes" id="UP001141422">
    <property type="component" value="Unassembled WGS sequence"/>
</dbReference>
<feature type="transmembrane region" description="Helical" evidence="8">
    <location>
        <begin position="71"/>
        <end position="92"/>
    </location>
</feature>
<keyword evidence="6 8" id="KW-0472">Membrane</keyword>
<evidence type="ECO:0000256" key="1">
    <source>
        <dbReference type="ARBA" id="ARBA00022448"/>
    </source>
</evidence>
<proteinExistence type="inferred from homology"/>
<feature type="transmembrane region" description="Helical" evidence="8">
    <location>
        <begin position="104"/>
        <end position="126"/>
    </location>
</feature>
<keyword evidence="5 8" id="KW-0406">Ion transport</keyword>
<keyword evidence="4 8" id="KW-1133">Transmembrane helix</keyword>
<dbReference type="PANTHER" id="PTHR35529">
    <property type="entry name" value="MANGANESE EFFLUX PUMP MNTP-RELATED"/>
    <property type="match status" value="1"/>
</dbReference>
<evidence type="ECO:0000256" key="3">
    <source>
        <dbReference type="ARBA" id="ARBA00022692"/>
    </source>
</evidence>
<keyword evidence="1 8" id="KW-0813">Transport</keyword>